<proteinExistence type="predicted"/>
<dbReference type="Proteomes" id="UP001516400">
    <property type="component" value="Unassembled WGS sequence"/>
</dbReference>
<sequence length="114" mass="13174">MLRSPCRGVIQALPKDMTMHFRENCTKSNCFPLTKCRINHKKHGLTKHYSEKSIKKEDYGTNMLQTKLQITTALTGFRMTLFSEDPGKQRKTMNRVLSNWETKDSIATSTNFSN</sequence>
<name>A0ABD2NYS1_9CUCU</name>
<accession>A0ABD2NYS1</accession>
<evidence type="ECO:0000313" key="2">
    <source>
        <dbReference type="Proteomes" id="UP001516400"/>
    </source>
</evidence>
<dbReference type="EMBL" id="JABFTP020000165">
    <property type="protein sequence ID" value="KAL3283861.1"/>
    <property type="molecule type" value="Genomic_DNA"/>
</dbReference>
<organism evidence="1 2">
    <name type="scientific">Cryptolaemus montrouzieri</name>
    <dbReference type="NCBI Taxonomy" id="559131"/>
    <lineage>
        <taxon>Eukaryota</taxon>
        <taxon>Metazoa</taxon>
        <taxon>Ecdysozoa</taxon>
        <taxon>Arthropoda</taxon>
        <taxon>Hexapoda</taxon>
        <taxon>Insecta</taxon>
        <taxon>Pterygota</taxon>
        <taxon>Neoptera</taxon>
        <taxon>Endopterygota</taxon>
        <taxon>Coleoptera</taxon>
        <taxon>Polyphaga</taxon>
        <taxon>Cucujiformia</taxon>
        <taxon>Coccinelloidea</taxon>
        <taxon>Coccinellidae</taxon>
        <taxon>Scymninae</taxon>
        <taxon>Scymnini</taxon>
        <taxon>Cryptolaemus</taxon>
    </lineage>
</organism>
<dbReference type="AlphaFoldDB" id="A0ABD2NYS1"/>
<protein>
    <submittedName>
        <fullName evidence="1">Uncharacterized protein</fullName>
    </submittedName>
</protein>
<evidence type="ECO:0000313" key="1">
    <source>
        <dbReference type="EMBL" id="KAL3283861.1"/>
    </source>
</evidence>
<reference evidence="1 2" key="1">
    <citation type="journal article" date="2021" name="BMC Biol.">
        <title>Horizontally acquired antibacterial genes associated with adaptive radiation of ladybird beetles.</title>
        <authorList>
            <person name="Li H.S."/>
            <person name="Tang X.F."/>
            <person name="Huang Y.H."/>
            <person name="Xu Z.Y."/>
            <person name="Chen M.L."/>
            <person name="Du X.Y."/>
            <person name="Qiu B.Y."/>
            <person name="Chen P.T."/>
            <person name="Zhang W."/>
            <person name="Slipinski A."/>
            <person name="Escalona H.E."/>
            <person name="Waterhouse R.M."/>
            <person name="Zwick A."/>
            <person name="Pang H."/>
        </authorList>
    </citation>
    <scope>NUCLEOTIDE SEQUENCE [LARGE SCALE GENOMIC DNA]</scope>
    <source>
        <strain evidence="1">SYSU2018</strain>
    </source>
</reference>
<keyword evidence="2" id="KW-1185">Reference proteome</keyword>
<comment type="caution">
    <text evidence="1">The sequence shown here is derived from an EMBL/GenBank/DDBJ whole genome shotgun (WGS) entry which is preliminary data.</text>
</comment>
<gene>
    <name evidence="1" type="ORF">HHI36_018030</name>
</gene>